<name>A0A2Z6QGP4_9GLOM</name>
<gene>
    <name evidence="3" type="ORF">RCL2_000835200</name>
    <name evidence="2" type="ORF">RclHR1_00160023</name>
</gene>
<feature type="compositionally biased region" description="Basic and acidic residues" evidence="1">
    <location>
        <begin position="341"/>
        <end position="350"/>
    </location>
</feature>
<feature type="compositionally biased region" description="Acidic residues" evidence="1">
    <location>
        <begin position="351"/>
        <end position="360"/>
    </location>
</feature>
<accession>A0A2Z6QGP4</accession>
<protein>
    <submittedName>
        <fullName evidence="2">Uncharacterized protein</fullName>
    </submittedName>
</protein>
<feature type="compositionally biased region" description="Basic and acidic residues" evidence="1">
    <location>
        <begin position="135"/>
        <end position="152"/>
    </location>
</feature>
<comment type="caution">
    <text evidence="2">The sequence shown here is derived from an EMBL/GenBank/DDBJ whole genome shotgun (WGS) entry which is preliminary data.</text>
</comment>
<dbReference type="EMBL" id="BEXD01000668">
    <property type="protein sequence ID" value="GBB89307.1"/>
    <property type="molecule type" value="Genomic_DNA"/>
</dbReference>
<reference evidence="3" key="2">
    <citation type="submission" date="2019-10" db="EMBL/GenBank/DDBJ databases">
        <title>Conservation and host-specific expression of non-tandemly repeated heterogenous ribosome RNA gene in arbuscular mycorrhizal fungi.</title>
        <authorList>
            <person name="Maeda T."/>
            <person name="Kobayashi Y."/>
            <person name="Nakagawa T."/>
            <person name="Ezawa T."/>
            <person name="Yamaguchi K."/>
            <person name="Bino T."/>
            <person name="Nishimoto Y."/>
            <person name="Shigenobu S."/>
            <person name="Kawaguchi M."/>
        </authorList>
    </citation>
    <scope>NUCLEOTIDE SEQUENCE</scope>
    <source>
        <strain evidence="3">HR1</strain>
    </source>
</reference>
<evidence type="ECO:0000313" key="4">
    <source>
        <dbReference type="Proteomes" id="UP000247702"/>
    </source>
</evidence>
<dbReference type="Proteomes" id="UP000615446">
    <property type="component" value="Unassembled WGS sequence"/>
</dbReference>
<feature type="compositionally biased region" description="Basic and acidic residues" evidence="1">
    <location>
        <begin position="380"/>
        <end position="392"/>
    </location>
</feature>
<evidence type="ECO:0000256" key="1">
    <source>
        <dbReference type="SAM" id="MobiDB-lite"/>
    </source>
</evidence>
<dbReference type="Proteomes" id="UP000247702">
    <property type="component" value="Unassembled WGS sequence"/>
</dbReference>
<proteinExistence type="predicted"/>
<evidence type="ECO:0000313" key="2">
    <source>
        <dbReference type="EMBL" id="GBB89307.1"/>
    </source>
</evidence>
<reference evidence="2 4" key="1">
    <citation type="submission" date="2017-11" db="EMBL/GenBank/DDBJ databases">
        <title>The genome of Rhizophagus clarus HR1 reveals common genetic basis of auxotrophy among arbuscular mycorrhizal fungi.</title>
        <authorList>
            <person name="Kobayashi Y."/>
        </authorList>
    </citation>
    <scope>NUCLEOTIDE SEQUENCE [LARGE SCALE GENOMIC DNA]</scope>
    <source>
        <strain evidence="2 4">HR1</strain>
    </source>
</reference>
<feature type="compositionally biased region" description="Basic and acidic residues" evidence="1">
    <location>
        <begin position="509"/>
        <end position="527"/>
    </location>
</feature>
<sequence length="542" mass="62373">MLLGGFSLELLVDGKLLKEYSEPIDKRTTTTGASYVLDQKTGEKVESDQTFYAAVEQLDKNYEILFGAKKELFATGEQSSVISFRTKIYVDGQLDRSLRLINKAVKMKKDGFIGEKRKKTALMFDLSKWLENDSENVEKDKTQNNDDAKEDTKNDDDNELSNEKSVQSKFGHGAVSVYFFNAKDFDKNETGNPMPLAALHLHYRPTQWLLAKNFLAKEEPIEIFDETQVIKEVDDTVQQNVQQVKPHPRKYKNMNDHLDDDDCDISEWTGKLNLDDEQDVVEENQETKKKSRGRRKKNVEKVKNEIEESADNDCDTMNDVQEVIEENQGAKKKSRGRKEKKNVEKAKNEIEESADNDCDTVNDVQEVIGENQGAKKQSRDRKEKKNVEKAMNEMEESADNDCDTVNDVQEVIEENQGAKKKSRGRKEKKNDEKVKNEMEEPVDNNCQGKLDLNDVQEVIEENQGVKKSRGKKEKKNNEEVNKEIEESVENDIDISELTEKLTLDVTRQAVEKNQETKKKSRDKKEKNVGSVATYRYNLRPRK</sequence>
<feature type="region of interest" description="Disordered" evidence="1">
    <location>
        <begin position="276"/>
        <end position="487"/>
    </location>
</feature>
<feature type="compositionally biased region" description="Basic and acidic residues" evidence="1">
    <location>
        <begin position="428"/>
        <end position="438"/>
    </location>
</feature>
<feature type="compositionally biased region" description="Acidic residues" evidence="1">
    <location>
        <begin position="307"/>
        <end position="316"/>
    </location>
</feature>
<feature type="compositionally biased region" description="Acidic residues" evidence="1">
    <location>
        <begin position="393"/>
        <end position="404"/>
    </location>
</feature>
<feature type="region of interest" description="Disordered" evidence="1">
    <location>
        <begin position="505"/>
        <end position="542"/>
    </location>
</feature>
<feature type="compositionally biased region" description="Basic residues" evidence="1">
    <location>
        <begin position="289"/>
        <end position="298"/>
    </location>
</feature>
<feature type="region of interest" description="Disordered" evidence="1">
    <location>
        <begin position="135"/>
        <end position="166"/>
    </location>
</feature>
<dbReference type="AlphaFoldDB" id="A0A2Z6QGP4"/>
<keyword evidence="4" id="KW-1185">Reference proteome</keyword>
<feature type="compositionally biased region" description="Basic and acidic residues" evidence="1">
    <location>
        <begin position="475"/>
        <end position="485"/>
    </location>
</feature>
<dbReference type="EMBL" id="BLAL01000053">
    <property type="protein sequence ID" value="GES81091.1"/>
    <property type="molecule type" value="Genomic_DNA"/>
</dbReference>
<evidence type="ECO:0000313" key="3">
    <source>
        <dbReference type="EMBL" id="GES81091.1"/>
    </source>
</evidence>
<organism evidence="2 4">
    <name type="scientific">Rhizophagus clarus</name>
    <dbReference type="NCBI Taxonomy" id="94130"/>
    <lineage>
        <taxon>Eukaryota</taxon>
        <taxon>Fungi</taxon>
        <taxon>Fungi incertae sedis</taxon>
        <taxon>Mucoromycota</taxon>
        <taxon>Glomeromycotina</taxon>
        <taxon>Glomeromycetes</taxon>
        <taxon>Glomerales</taxon>
        <taxon>Glomeraceae</taxon>
        <taxon>Rhizophagus</taxon>
    </lineage>
</organism>
<dbReference type="OrthoDB" id="2406528at2759"/>
<feature type="compositionally biased region" description="Basic residues" evidence="1">
    <location>
        <begin position="330"/>
        <end position="340"/>
    </location>
</feature>
<feature type="compositionally biased region" description="Basic residues" evidence="1">
    <location>
        <begin position="418"/>
        <end position="427"/>
    </location>
</feature>